<sequence>MTFFLVDDHAEVRRGLIDLLCADPELDCVGEAGSVAEAMTKIPAATPDVAVLDDWLPDGNGVQLCRDLRSSMPDLRCLILTSQGSEEAMLYAILAGGSGYVVKDIKGMELASAIKHVGAGRSLLDPRATAALMERLWRIAEGNAGRWGLDERDRALLSLLGDGLTDSQIAERTTLAEDVVRKRVSRVLVKLGVTRYPYSLDRQWF</sequence>
<evidence type="ECO:0000256" key="1">
    <source>
        <dbReference type="ARBA" id="ARBA00022553"/>
    </source>
</evidence>
<gene>
    <name evidence="7" type="ORF">AWB91_16700</name>
</gene>
<keyword evidence="3" id="KW-0238">DNA-binding</keyword>
<dbReference type="InterPro" id="IPR000792">
    <property type="entry name" value="Tscrpt_reg_LuxR_C"/>
</dbReference>
<evidence type="ECO:0000256" key="5">
    <source>
        <dbReference type="PROSITE-ProRule" id="PRU00169"/>
    </source>
</evidence>
<accession>A0ABX3VQ10</accession>
<organism evidence="7 8">
    <name type="scientific">Mycobacterium paraense</name>
    <dbReference type="NCBI Taxonomy" id="767916"/>
    <lineage>
        <taxon>Bacteria</taxon>
        <taxon>Bacillati</taxon>
        <taxon>Actinomycetota</taxon>
        <taxon>Actinomycetes</taxon>
        <taxon>Mycobacteriales</taxon>
        <taxon>Mycobacteriaceae</taxon>
        <taxon>Mycobacterium</taxon>
        <taxon>Mycobacterium simiae complex</taxon>
    </lineage>
</organism>
<name>A0ABX3VQ10_9MYCO</name>
<dbReference type="SUPFAM" id="SSF52172">
    <property type="entry name" value="CheY-like"/>
    <property type="match status" value="1"/>
</dbReference>
<dbReference type="InterPro" id="IPR001789">
    <property type="entry name" value="Sig_transdc_resp-reg_receiver"/>
</dbReference>
<dbReference type="InterPro" id="IPR011006">
    <property type="entry name" value="CheY-like_superfamily"/>
</dbReference>
<evidence type="ECO:0000259" key="6">
    <source>
        <dbReference type="PROSITE" id="PS50110"/>
    </source>
</evidence>
<dbReference type="PANTHER" id="PTHR43214:SF24">
    <property type="entry name" value="TRANSCRIPTIONAL REGULATORY PROTEIN NARL-RELATED"/>
    <property type="match status" value="1"/>
</dbReference>
<evidence type="ECO:0000256" key="4">
    <source>
        <dbReference type="ARBA" id="ARBA00023163"/>
    </source>
</evidence>
<reference evidence="7 8" key="1">
    <citation type="journal article" date="2015" name="Emerg. Microbes Infect.">
        <title>Characterization of 17 strains belonging to the Mycobacterium simiae complex and description of Mycobacterium paraense sp. nov.</title>
        <authorList>
            <person name="Fusco da Costa A.R."/>
            <person name="Fedrizzi T."/>
            <person name="Lopes M.L."/>
            <person name="Pecorari M."/>
            <person name="Oliveira da Costa W.L."/>
            <person name="Giacobazzi E."/>
            <person name="da Costa Bahia J.R."/>
            <person name="De Sanctis V."/>
            <person name="Batista Lima K.V."/>
            <person name="Bertorelli R."/>
            <person name="Grottola A."/>
            <person name="Fabio A."/>
            <person name="Mariottini A."/>
            <person name="Ferretti P."/>
            <person name="Di Leva F."/>
            <person name="Fregni Serpini G."/>
            <person name="Tagliazucchi S."/>
            <person name="Rumpianesi F."/>
            <person name="Jousson O."/>
            <person name="Segata N."/>
            <person name="Tortoli E."/>
        </authorList>
    </citation>
    <scope>NUCLEOTIDE SEQUENCE [LARGE SCALE GENOMIC DNA]</scope>
    <source>
        <strain evidence="7 8">FI-07156</strain>
    </source>
</reference>
<dbReference type="Proteomes" id="UP000193801">
    <property type="component" value="Unassembled WGS sequence"/>
</dbReference>
<dbReference type="CDD" id="cd17535">
    <property type="entry name" value="REC_NarL-like"/>
    <property type="match status" value="1"/>
</dbReference>
<evidence type="ECO:0000256" key="3">
    <source>
        <dbReference type="ARBA" id="ARBA00023125"/>
    </source>
</evidence>
<keyword evidence="8" id="KW-1185">Reference proteome</keyword>
<keyword evidence="4" id="KW-0804">Transcription</keyword>
<keyword evidence="1 5" id="KW-0597">Phosphoprotein</keyword>
<evidence type="ECO:0000313" key="8">
    <source>
        <dbReference type="Proteomes" id="UP000193801"/>
    </source>
</evidence>
<dbReference type="Pfam" id="PF00072">
    <property type="entry name" value="Response_reg"/>
    <property type="match status" value="1"/>
</dbReference>
<evidence type="ECO:0000313" key="7">
    <source>
        <dbReference type="EMBL" id="ORW31323.1"/>
    </source>
</evidence>
<dbReference type="SUPFAM" id="SSF46894">
    <property type="entry name" value="C-terminal effector domain of the bipartite response regulators"/>
    <property type="match status" value="1"/>
</dbReference>
<feature type="modified residue" description="4-aspartylphosphate" evidence="5">
    <location>
        <position position="53"/>
    </location>
</feature>
<dbReference type="InterPro" id="IPR016032">
    <property type="entry name" value="Sig_transdc_resp-reg_C-effctor"/>
</dbReference>
<protein>
    <submittedName>
        <fullName evidence="7">LuxR family transcriptional regulator</fullName>
    </submittedName>
</protein>
<dbReference type="RefSeq" id="WP_085103889.1">
    <property type="nucleotide sequence ID" value="NZ_JACKVQ010000009.1"/>
</dbReference>
<dbReference type="SMART" id="SM00421">
    <property type="entry name" value="HTH_LUXR"/>
    <property type="match status" value="1"/>
</dbReference>
<comment type="caution">
    <text evidence="7">The sequence shown here is derived from an EMBL/GenBank/DDBJ whole genome shotgun (WGS) entry which is preliminary data.</text>
</comment>
<feature type="domain" description="Response regulatory" evidence="6">
    <location>
        <begin position="2"/>
        <end position="118"/>
    </location>
</feature>
<dbReference type="InterPro" id="IPR058245">
    <property type="entry name" value="NreC/VraR/RcsB-like_REC"/>
</dbReference>
<dbReference type="EMBL" id="LQPK01000014">
    <property type="protein sequence ID" value="ORW31323.1"/>
    <property type="molecule type" value="Genomic_DNA"/>
</dbReference>
<dbReference type="Gene3D" id="3.40.50.2300">
    <property type="match status" value="1"/>
</dbReference>
<dbReference type="PANTHER" id="PTHR43214">
    <property type="entry name" value="TWO-COMPONENT RESPONSE REGULATOR"/>
    <property type="match status" value="1"/>
</dbReference>
<dbReference type="SMART" id="SM00448">
    <property type="entry name" value="REC"/>
    <property type="match status" value="1"/>
</dbReference>
<keyword evidence="2" id="KW-0805">Transcription regulation</keyword>
<evidence type="ECO:0000256" key="2">
    <source>
        <dbReference type="ARBA" id="ARBA00023015"/>
    </source>
</evidence>
<dbReference type="InterPro" id="IPR039420">
    <property type="entry name" value="WalR-like"/>
</dbReference>
<dbReference type="PROSITE" id="PS50110">
    <property type="entry name" value="RESPONSE_REGULATORY"/>
    <property type="match status" value="1"/>
</dbReference>
<proteinExistence type="predicted"/>